<dbReference type="FunFam" id="1.10.10.350:FF:000002">
    <property type="entry name" value="Glutamate--tRNA ligase"/>
    <property type="match status" value="1"/>
</dbReference>
<feature type="domain" description="Glutamyl/glutaminyl-tRNA synthetase class Ib catalytic" evidence="13">
    <location>
        <begin position="5"/>
        <end position="323"/>
    </location>
</feature>
<evidence type="ECO:0000256" key="1">
    <source>
        <dbReference type="ARBA" id="ARBA00004496"/>
    </source>
</evidence>
<evidence type="ECO:0000313" key="15">
    <source>
        <dbReference type="EMBL" id="KIX91284.1"/>
    </source>
</evidence>
<dbReference type="InterPro" id="IPR033910">
    <property type="entry name" value="GluRS_core"/>
</dbReference>
<keyword evidence="8 12" id="KW-0648">Protein biosynthesis</keyword>
<keyword evidence="6 12" id="KW-0547">Nucleotide-binding</keyword>
<reference evidence="15 17" key="1">
    <citation type="submission" date="2015-01" db="EMBL/GenBank/DDBJ databases">
        <authorList>
            <person name="Guo J."/>
        </authorList>
    </citation>
    <scope>NUCLEOTIDE SEQUENCE [LARGE SCALE GENOMIC DNA]</scope>
    <source>
        <strain evidence="15 17">DSM 22147</strain>
    </source>
</reference>
<evidence type="ECO:0000256" key="4">
    <source>
        <dbReference type="ARBA" id="ARBA00022490"/>
    </source>
</evidence>
<dbReference type="PANTHER" id="PTHR43311:SF2">
    <property type="entry name" value="GLUTAMATE--TRNA LIGASE, MITOCHONDRIAL-RELATED"/>
    <property type="match status" value="1"/>
</dbReference>
<dbReference type="GO" id="GO:0006424">
    <property type="term" value="P:glutamyl-tRNA aminoacylation"/>
    <property type="evidence" value="ECO:0007669"/>
    <property type="project" value="UniProtKB-UniRule"/>
</dbReference>
<keyword evidence="4 12" id="KW-0963">Cytoplasm</keyword>
<dbReference type="FunFam" id="3.40.50.620:FF:000007">
    <property type="entry name" value="Glutamate--tRNA ligase"/>
    <property type="match status" value="1"/>
</dbReference>
<comment type="caution">
    <text evidence="12">Lacks conserved residue(s) required for the propagation of feature annotation.</text>
</comment>
<dbReference type="InterPro" id="IPR020751">
    <property type="entry name" value="aa-tRNA-synth_I_codon-bd_sub2"/>
</dbReference>
<dbReference type="OrthoDB" id="9807503at2"/>
<dbReference type="Pfam" id="PF00749">
    <property type="entry name" value="tRNA-synt_1c"/>
    <property type="match status" value="1"/>
</dbReference>
<dbReference type="CDD" id="cd00808">
    <property type="entry name" value="GluRS_core"/>
    <property type="match status" value="1"/>
</dbReference>
<feature type="binding site" evidence="12">
    <location>
        <position position="255"/>
    </location>
    <ligand>
        <name>ATP</name>
        <dbReference type="ChEBI" id="CHEBI:30616"/>
    </ligand>
</feature>
<dbReference type="STRING" id="569857.TP70_03030"/>
<dbReference type="EC" id="6.1.1.17" evidence="12"/>
<evidence type="ECO:0000256" key="3">
    <source>
        <dbReference type="ARBA" id="ARBA00011245"/>
    </source>
</evidence>
<dbReference type="GO" id="GO:0004822">
    <property type="term" value="F:isoleucine-tRNA ligase activity"/>
    <property type="evidence" value="ECO:0007669"/>
    <property type="project" value="UniProtKB-EC"/>
</dbReference>
<dbReference type="EMBL" id="UHDT01000001">
    <property type="protein sequence ID" value="SUM56616.1"/>
    <property type="molecule type" value="Genomic_DNA"/>
</dbReference>
<dbReference type="Gene3D" id="1.10.10.350">
    <property type="match status" value="1"/>
</dbReference>
<dbReference type="HAMAP" id="MF_00022">
    <property type="entry name" value="Glu_tRNA_synth_type1"/>
    <property type="match status" value="1"/>
</dbReference>
<feature type="short sequence motif" description="'HIGH' region" evidence="12">
    <location>
        <begin position="11"/>
        <end position="21"/>
    </location>
</feature>
<comment type="subcellular location">
    <subcellularLocation>
        <location evidence="1 12">Cytoplasm</location>
    </subcellularLocation>
</comment>
<keyword evidence="17" id="KW-1185">Reference proteome</keyword>
<dbReference type="InterPro" id="IPR001412">
    <property type="entry name" value="aa-tRNA-synth_I_CS"/>
</dbReference>
<dbReference type="EMBL" id="JXWY01000019">
    <property type="protein sequence ID" value="KIX91284.1"/>
    <property type="molecule type" value="Genomic_DNA"/>
</dbReference>
<evidence type="ECO:0000256" key="11">
    <source>
        <dbReference type="ARBA" id="ARBA00048359"/>
    </source>
</evidence>
<dbReference type="Pfam" id="PF19269">
    <property type="entry name" value="Anticodon_2"/>
    <property type="match status" value="1"/>
</dbReference>
<dbReference type="GO" id="GO:0005524">
    <property type="term" value="F:ATP binding"/>
    <property type="evidence" value="ECO:0007669"/>
    <property type="project" value="UniProtKB-UniRule"/>
</dbReference>
<evidence type="ECO:0000313" key="16">
    <source>
        <dbReference type="EMBL" id="SUM56616.1"/>
    </source>
</evidence>
<dbReference type="PROSITE" id="PS00178">
    <property type="entry name" value="AA_TRNA_LIGASE_I"/>
    <property type="match status" value="1"/>
</dbReference>
<dbReference type="GO" id="GO:0000049">
    <property type="term" value="F:tRNA binding"/>
    <property type="evidence" value="ECO:0007669"/>
    <property type="project" value="InterPro"/>
</dbReference>
<evidence type="ECO:0000256" key="8">
    <source>
        <dbReference type="ARBA" id="ARBA00022917"/>
    </source>
</evidence>
<dbReference type="PANTHER" id="PTHR43311">
    <property type="entry name" value="GLUTAMATE--TRNA LIGASE"/>
    <property type="match status" value="1"/>
</dbReference>
<evidence type="ECO:0000259" key="14">
    <source>
        <dbReference type="Pfam" id="PF19269"/>
    </source>
</evidence>
<comment type="catalytic activity">
    <reaction evidence="10 12">
        <text>tRNA(Glu) + L-glutamate + ATP = L-glutamyl-tRNA(Glu) + AMP + diphosphate</text>
        <dbReference type="Rhea" id="RHEA:23540"/>
        <dbReference type="Rhea" id="RHEA-COMP:9663"/>
        <dbReference type="Rhea" id="RHEA-COMP:9680"/>
        <dbReference type="ChEBI" id="CHEBI:29985"/>
        <dbReference type="ChEBI" id="CHEBI:30616"/>
        <dbReference type="ChEBI" id="CHEBI:33019"/>
        <dbReference type="ChEBI" id="CHEBI:78442"/>
        <dbReference type="ChEBI" id="CHEBI:78520"/>
        <dbReference type="ChEBI" id="CHEBI:456215"/>
        <dbReference type="EC" id="6.1.1.17"/>
    </reaction>
</comment>
<keyword evidence="7 12" id="KW-0067">ATP-binding</keyword>
<dbReference type="SUPFAM" id="SSF48163">
    <property type="entry name" value="An anticodon-binding domain of class I aminoacyl-tRNA synthetases"/>
    <property type="match status" value="1"/>
</dbReference>
<dbReference type="AlphaFoldDB" id="A0A0D6XR41"/>
<organism evidence="16 18">
    <name type="scientific">Staphylococcus microti</name>
    <dbReference type="NCBI Taxonomy" id="569857"/>
    <lineage>
        <taxon>Bacteria</taxon>
        <taxon>Bacillati</taxon>
        <taxon>Bacillota</taxon>
        <taxon>Bacilli</taxon>
        <taxon>Bacillales</taxon>
        <taxon>Staphylococcaceae</taxon>
        <taxon>Staphylococcus</taxon>
    </lineage>
</organism>
<comment type="catalytic activity">
    <reaction evidence="11">
        <text>tRNA(Ile) + L-isoleucine + ATP = L-isoleucyl-tRNA(Ile) + AMP + diphosphate</text>
        <dbReference type="Rhea" id="RHEA:11060"/>
        <dbReference type="Rhea" id="RHEA-COMP:9666"/>
        <dbReference type="Rhea" id="RHEA-COMP:9695"/>
        <dbReference type="ChEBI" id="CHEBI:30616"/>
        <dbReference type="ChEBI" id="CHEBI:33019"/>
        <dbReference type="ChEBI" id="CHEBI:58045"/>
        <dbReference type="ChEBI" id="CHEBI:78442"/>
        <dbReference type="ChEBI" id="CHEBI:78528"/>
        <dbReference type="ChEBI" id="CHEBI:456215"/>
        <dbReference type="EC" id="6.1.1.5"/>
    </reaction>
</comment>
<evidence type="ECO:0000256" key="5">
    <source>
        <dbReference type="ARBA" id="ARBA00022598"/>
    </source>
</evidence>
<dbReference type="RefSeq" id="WP_044359239.1">
    <property type="nucleotide sequence ID" value="NZ_JXWY01000019.1"/>
</dbReference>
<feature type="short sequence motif" description="'KMSKS' region" evidence="12">
    <location>
        <begin position="252"/>
        <end position="256"/>
    </location>
</feature>
<accession>A0A0D6XR41</accession>
<dbReference type="InterPro" id="IPR000924">
    <property type="entry name" value="Glu/Gln-tRNA-synth"/>
</dbReference>
<evidence type="ECO:0000256" key="9">
    <source>
        <dbReference type="ARBA" id="ARBA00023146"/>
    </source>
</evidence>
<comment type="function">
    <text evidence="12">Catalyzes the attachment of glutamate to tRNA(Glu) in a two-step reaction: glutamate is first activated by ATP to form Glu-AMP and then transferred to the acceptor end of tRNA(Glu).</text>
</comment>
<reference evidence="16 18" key="2">
    <citation type="submission" date="2018-06" db="EMBL/GenBank/DDBJ databases">
        <authorList>
            <consortium name="Pathogen Informatics"/>
            <person name="Doyle S."/>
        </authorList>
    </citation>
    <scope>NUCLEOTIDE SEQUENCE [LARGE SCALE GENOMIC DNA]</scope>
    <source>
        <strain evidence="16 18">NCTC13832</strain>
    </source>
</reference>
<feature type="domain" description="Aminoacyl-tRNA synthetase class I anticodon-binding" evidence="14">
    <location>
        <begin position="339"/>
        <end position="483"/>
    </location>
</feature>
<dbReference type="SUPFAM" id="SSF52374">
    <property type="entry name" value="Nucleotidylyl transferase"/>
    <property type="match status" value="1"/>
</dbReference>
<dbReference type="InterPro" id="IPR049940">
    <property type="entry name" value="GluQ/Sye"/>
</dbReference>
<evidence type="ECO:0000259" key="13">
    <source>
        <dbReference type="Pfam" id="PF00749"/>
    </source>
</evidence>
<proteinExistence type="inferred from homology"/>
<dbReference type="Proteomes" id="UP000254100">
    <property type="component" value="Unassembled WGS sequence"/>
</dbReference>
<evidence type="ECO:0000256" key="10">
    <source>
        <dbReference type="ARBA" id="ARBA00048351"/>
    </source>
</evidence>
<sequence>MSERVRVRYAPSPTGYLHIGNARTALFNYLFAKHYGGDFVIRIEDTDSKRNLEDGESSQFNNLQWLGLDWDESVDKDKGYGPYRQSERGHIYQPLIDQLLAEDKAYKCYMTEEELEAERQEQIARGEMPRYGGKHAHLTDEERAQFEAEGRKPSIRFRVPQDRTYKFDDMVKGEVSFESDNFGDWVIVKKDGVPTYNFAVAVDDHYMEITDVIRGDDHISNTPKQLMIYETFGWEPPRFGHMTLIVNEQRKKLSKRDGQILQFIEQYRDLGYLPEAIFNFIALLGWSPEGEEEIFSKQEFIDIFTEKRLSKSPAFFDKQKLEWINNQYMKEKDAETVFEMTLPHMIKAGLLPESPSEADLEWGRKLVALYQEQMSYAGEIVPLSELFFRDEKALDEAAQEVLDGEQVPELMRVLSGKLEALESFKAEDIKKEIKAVQKETGIKGKQLFMPIRVAVTGQMHGPELPNTMEVLGKDKVLTRIQKLL</sequence>
<gene>
    <name evidence="12 16" type="primary">gltX</name>
    <name evidence="16" type="ORF">NCTC13832_00270</name>
    <name evidence="15" type="ORF">TP70_03030</name>
</gene>
<protein>
    <recommendedName>
        <fullName evidence="12">Glutamate--tRNA ligase</fullName>
        <ecNumber evidence="12">6.1.1.17</ecNumber>
    </recommendedName>
    <alternativeName>
        <fullName evidence="12">Glutamyl-tRNA synthetase</fullName>
        <shortName evidence="12">GluRS</shortName>
    </alternativeName>
</protein>
<evidence type="ECO:0000256" key="2">
    <source>
        <dbReference type="ARBA" id="ARBA00007894"/>
    </source>
</evidence>
<keyword evidence="5 12" id="KW-0436">Ligase</keyword>
<dbReference type="InterPro" id="IPR014729">
    <property type="entry name" value="Rossmann-like_a/b/a_fold"/>
</dbReference>
<dbReference type="GO" id="GO:0005829">
    <property type="term" value="C:cytosol"/>
    <property type="evidence" value="ECO:0007669"/>
    <property type="project" value="TreeGrafter"/>
</dbReference>
<dbReference type="NCBIfam" id="TIGR00464">
    <property type="entry name" value="gltX_bact"/>
    <property type="match status" value="1"/>
</dbReference>
<evidence type="ECO:0000256" key="7">
    <source>
        <dbReference type="ARBA" id="ARBA00022840"/>
    </source>
</evidence>
<keyword evidence="9 12" id="KW-0030">Aminoacyl-tRNA synthetase</keyword>
<dbReference type="InterPro" id="IPR004527">
    <property type="entry name" value="Glu-tRNA-ligase_bac/mito"/>
</dbReference>
<dbReference type="PRINTS" id="PR00987">
    <property type="entry name" value="TRNASYNTHGLU"/>
</dbReference>
<comment type="subunit">
    <text evidence="3 12">Monomer.</text>
</comment>
<dbReference type="InterPro" id="IPR045462">
    <property type="entry name" value="aa-tRNA-synth_I_cd-bd"/>
</dbReference>
<evidence type="ECO:0000256" key="12">
    <source>
        <dbReference type="HAMAP-Rule" id="MF_00022"/>
    </source>
</evidence>
<dbReference type="InterPro" id="IPR008925">
    <property type="entry name" value="aa_tRNA-synth_I_cd-bd_sf"/>
</dbReference>
<evidence type="ECO:0000313" key="17">
    <source>
        <dbReference type="Proteomes" id="UP000032366"/>
    </source>
</evidence>
<comment type="similarity">
    <text evidence="2 12">Belongs to the class-I aminoacyl-tRNA synthetase family. Glutamate--tRNA ligase type 1 subfamily.</text>
</comment>
<dbReference type="InterPro" id="IPR020058">
    <property type="entry name" value="Glu/Gln-tRNA-synth_Ib_cat-dom"/>
</dbReference>
<evidence type="ECO:0000313" key="18">
    <source>
        <dbReference type="Proteomes" id="UP000254100"/>
    </source>
</evidence>
<dbReference type="Gene3D" id="3.40.50.620">
    <property type="entry name" value="HUPs"/>
    <property type="match status" value="1"/>
</dbReference>
<evidence type="ECO:0000256" key="6">
    <source>
        <dbReference type="ARBA" id="ARBA00022741"/>
    </source>
</evidence>
<dbReference type="GO" id="GO:0004818">
    <property type="term" value="F:glutamate-tRNA ligase activity"/>
    <property type="evidence" value="ECO:0007669"/>
    <property type="project" value="UniProtKB-UniRule"/>
</dbReference>
<dbReference type="GO" id="GO:0008270">
    <property type="term" value="F:zinc ion binding"/>
    <property type="evidence" value="ECO:0007669"/>
    <property type="project" value="InterPro"/>
</dbReference>
<name>A0A0D6XR41_9STAP</name>
<dbReference type="Proteomes" id="UP000032366">
    <property type="component" value="Unassembled WGS sequence"/>
</dbReference>